<accession>A0A4V3S6E5</accession>
<evidence type="ECO:0000259" key="2">
    <source>
        <dbReference type="PROSITE" id="PS50097"/>
    </source>
</evidence>
<dbReference type="InterPro" id="IPR043380">
    <property type="entry name" value="Gcl-like"/>
</dbReference>
<evidence type="ECO:0000313" key="4">
    <source>
        <dbReference type="Proteomes" id="UP000310200"/>
    </source>
</evidence>
<dbReference type="SUPFAM" id="SSF54695">
    <property type="entry name" value="POZ domain"/>
    <property type="match status" value="1"/>
</dbReference>
<feature type="non-terminal residue" evidence="3">
    <location>
        <position position="1"/>
    </location>
</feature>
<dbReference type="Pfam" id="PF00651">
    <property type="entry name" value="BTB"/>
    <property type="match status" value="1"/>
</dbReference>
<gene>
    <name evidence="3" type="ORF">DBV15_12202</name>
</gene>
<evidence type="ECO:0000313" key="3">
    <source>
        <dbReference type="EMBL" id="TGZ33174.1"/>
    </source>
</evidence>
<organism evidence="3 4">
    <name type="scientific">Temnothorax longispinosus</name>
    <dbReference type="NCBI Taxonomy" id="300112"/>
    <lineage>
        <taxon>Eukaryota</taxon>
        <taxon>Metazoa</taxon>
        <taxon>Ecdysozoa</taxon>
        <taxon>Arthropoda</taxon>
        <taxon>Hexapoda</taxon>
        <taxon>Insecta</taxon>
        <taxon>Pterygota</taxon>
        <taxon>Neoptera</taxon>
        <taxon>Endopterygota</taxon>
        <taxon>Hymenoptera</taxon>
        <taxon>Apocrita</taxon>
        <taxon>Aculeata</taxon>
        <taxon>Formicoidea</taxon>
        <taxon>Formicidae</taxon>
        <taxon>Myrmicinae</taxon>
        <taxon>Temnothorax</taxon>
    </lineage>
</organism>
<evidence type="ECO:0000256" key="1">
    <source>
        <dbReference type="ARBA" id="ARBA00022473"/>
    </source>
</evidence>
<dbReference type="InterPro" id="IPR011333">
    <property type="entry name" value="SKP1/BTB/POZ_sf"/>
</dbReference>
<sequence length="367" mass="42902">LPLDTPQCAISWSREASPYFATMFSGSWREAKEKVISVEITDPNITINSLSVVLGSLYQDEVSLEPKDMVSILATSTLFQLQGLIDECVDIMVETTNSETVVSYYNAAVSYGVSTLVKRWLEVNLLGYGWRHPSFLKEISPDLMTELVASPDLIILQTEFFIYMMLRLLFAHLCTLYNYEETLKIDEYFKNHKWTEPFLTTEESKEYAAPFKALRMKYLLLHEHDDKILYSDNLIPPDWLHDAYREQWLHLLRMDKNKDRGPAQMTEEKFSKECFRCGRCVEKPGEHIWRWKAFHYGLDLLMTLDTTSLRIERNHRLDYEHIKENHKEHKILINYVILCMYVSVNMQLVIPLTLGEEDTTTDILSDA</sequence>
<name>A0A4V3S6E5_9HYME</name>
<feature type="non-terminal residue" evidence="3">
    <location>
        <position position="367"/>
    </location>
</feature>
<proteinExistence type="predicted"/>
<comment type="caution">
    <text evidence="3">The sequence shown here is derived from an EMBL/GenBank/DDBJ whole genome shotgun (WGS) entry which is preliminary data.</text>
</comment>
<dbReference type="PROSITE" id="PS50097">
    <property type="entry name" value="BTB"/>
    <property type="match status" value="1"/>
</dbReference>
<feature type="domain" description="BTB" evidence="2">
    <location>
        <begin position="17"/>
        <end position="66"/>
    </location>
</feature>
<keyword evidence="1" id="KW-0217">Developmental protein</keyword>
<dbReference type="PANTHER" id="PTHR23231">
    <property type="entry name" value="GERM CELL-LESS PROTEIN"/>
    <property type="match status" value="1"/>
</dbReference>
<dbReference type="PANTHER" id="PTHR23231:SF17">
    <property type="entry name" value="BTB DOMAIN-CONTAINING PROTEIN"/>
    <property type="match status" value="1"/>
</dbReference>
<keyword evidence="4" id="KW-1185">Reference proteome</keyword>
<dbReference type="AlphaFoldDB" id="A0A4V3S6E5"/>
<dbReference type="Gene3D" id="3.30.710.10">
    <property type="entry name" value="Potassium Channel Kv1.1, Chain A"/>
    <property type="match status" value="1"/>
</dbReference>
<dbReference type="EMBL" id="QBLH01003797">
    <property type="protein sequence ID" value="TGZ33174.1"/>
    <property type="molecule type" value="Genomic_DNA"/>
</dbReference>
<dbReference type="GO" id="GO:0007281">
    <property type="term" value="P:germ cell development"/>
    <property type="evidence" value="ECO:0007669"/>
    <property type="project" value="InterPro"/>
</dbReference>
<dbReference type="Proteomes" id="UP000310200">
    <property type="component" value="Unassembled WGS sequence"/>
</dbReference>
<dbReference type="InterPro" id="IPR000210">
    <property type="entry name" value="BTB/POZ_dom"/>
</dbReference>
<reference evidence="3 4" key="1">
    <citation type="journal article" date="2019" name="Philos. Trans. R. Soc. Lond., B, Biol. Sci.">
        <title>Ant behaviour and brain gene expression of defending hosts depend on the ecological success of the intruding social parasite.</title>
        <authorList>
            <person name="Kaur R."/>
            <person name="Stoldt M."/>
            <person name="Jongepier E."/>
            <person name="Feldmeyer B."/>
            <person name="Menzel F."/>
            <person name="Bornberg-Bauer E."/>
            <person name="Foitzik S."/>
        </authorList>
    </citation>
    <scope>NUCLEOTIDE SEQUENCE [LARGE SCALE GENOMIC DNA]</scope>
    <source>
        <tissue evidence="3">Whole body</tissue>
    </source>
</reference>
<protein>
    <submittedName>
        <fullName evidence="3">Protein germ cell-less</fullName>
    </submittedName>
</protein>